<reference evidence="2 3" key="1">
    <citation type="submission" date="2018-08" db="EMBL/GenBank/DDBJ databases">
        <title>Comparative analysis of Burkholderia isolates from Puerto Rico.</title>
        <authorList>
            <person name="Hall C."/>
            <person name="Sahl J."/>
            <person name="Wagner D."/>
        </authorList>
    </citation>
    <scope>NUCLEOTIDE SEQUENCE [LARGE SCALE GENOMIC DNA]</scope>
    <source>
        <strain evidence="2 3">Bp8966</strain>
    </source>
</reference>
<feature type="region of interest" description="Disordered" evidence="1">
    <location>
        <begin position="47"/>
        <end position="66"/>
    </location>
</feature>
<gene>
    <name evidence="2" type="ORF">DF017_12545</name>
</gene>
<sequence>MAHDRADQVALSKWLDARRERLLEDAGQLVVELDLAWTRFTQEAADEAGRIRQAETASRKQAGRND</sequence>
<protein>
    <submittedName>
        <fullName evidence="2">Uncharacterized protein</fullName>
    </submittedName>
</protein>
<dbReference type="EMBL" id="QTPM01000012">
    <property type="protein sequence ID" value="RQY93848.1"/>
    <property type="molecule type" value="Genomic_DNA"/>
</dbReference>
<evidence type="ECO:0000256" key="1">
    <source>
        <dbReference type="SAM" id="MobiDB-lite"/>
    </source>
</evidence>
<organism evidence="2 3">
    <name type="scientific">Burkholderia stagnalis</name>
    <dbReference type="NCBI Taxonomy" id="1503054"/>
    <lineage>
        <taxon>Bacteria</taxon>
        <taxon>Pseudomonadati</taxon>
        <taxon>Pseudomonadota</taxon>
        <taxon>Betaproteobacteria</taxon>
        <taxon>Burkholderiales</taxon>
        <taxon>Burkholderiaceae</taxon>
        <taxon>Burkholderia</taxon>
        <taxon>Burkholderia cepacia complex</taxon>
    </lineage>
</organism>
<dbReference type="Proteomes" id="UP000281098">
    <property type="component" value="Unassembled WGS sequence"/>
</dbReference>
<keyword evidence="3" id="KW-1185">Reference proteome</keyword>
<proteinExistence type="predicted"/>
<accession>A0ABX9YR24</accession>
<dbReference type="RefSeq" id="WP_124759620.1">
    <property type="nucleotide sequence ID" value="NZ_QTPM01000012.1"/>
</dbReference>
<comment type="caution">
    <text evidence="2">The sequence shown here is derived from an EMBL/GenBank/DDBJ whole genome shotgun (WGS) entry which is preliminary data.</text>
</comment>
<evidence type="ECO:0000313" key="2">
    <source>
        <dbReference type="EMBL" id="RQY93848.1"/>
    </source>
</evidence>
<evidence type="ECO:0000313" key="3">
    <source>
        <dbReference type="Proteomes" id="UP000281098"/>
    </source>
</evidence>
<name>A0ABX9YR24_9BURK</name>